<comment type="caution">
    <text evidence="1">The sequence shown here is derived from an EMBL/GenBank/DDBJ whole genome shotgun (WGS) entry which is preliminary data.</text>
</comment>
<dbReference type="Proteomes" id="UP000621492">
    <property type="component" value="Unassembled WGS sequence"/>
</dbReference>
<keyword evidence="2" id="KW-1185">Reference proteome</keyword>
<reference evidence="1" key="2">
    <citation type="submission" date="2020-09" db="EMBL/GenBank/DDBJ databases">
        <authorList>
            <person name="Sun Q."/>
            <person name="Zhou Y."/>
        </authorList>
    </citation>
    <scope>NUCLEOTIDE SEQUENCE</scope>
    <source>
        <strain evidence="1">CGMCC 1.15454</strain>
    </source>
</reference>
<dbReference type="RefSeq" id="WP_102414859.1">
    <property type="nucleotide sequence ID" value="NZ_BMJD01000007.1"/>
</dbReference>
<protein>
    <submittedName>
        <fullName evidence="1">Uncharacterized protein</fullName>
    </submittedName>
</protein>
<dbReference type="EMBL" id="BMJD01000007">
    <property type="protein sequence ID" value="GGB37410.1"/>
    <property type="molecule type" value="Genomic_DNA"/>
</dbReference>
<name>A0A9W5TWG7_9BACI</name>
<sequence length="94" mass="11106">MSGQKGIEKKLDHIIEIIGGIMEDQTVMKNELAAMRKDQEAMRKDQEAMRKENETRHQEIMERFTSIEADQDHIWNKAAQNEREFAKFKTQHGF</sequence>
<evidence type="ECO:0000313" key="1">
    <source>
        <dbReference type="EMBL" id="GGB37410.1"/>
    </source>
</evidence>
<reference evidence="1" key="1">
    <citation type="journal article" date="2014" name="Int. J. Syst. Evol. Microbiol.">
        <title>Complete genome sequence of Corynebacterium casei LMG S-19264T (=DSM 44701T), isolated from a smear-ripened cheese.</title>
        <authorList>
            <consortium name="US DOE Joint Genome Institute (JGI-PGF)"/>
            <person name="Walter F."/>
            <person name="Albersmeier A."/>
            <person name="Kalinowski J."/>
            <person name="Ruckert C."/>
        </authorList>
    </citation>
    <scope>NUCLEOTIDE SEQUENCE</scope>
    <source>
        <strain evidence="1">CGMCC 1.15454</strain>
    </source>
</reference>
<evidence type="ECO:0000313" key="2">
    <source>
        <dbReference type="Proteomes" id="UP000621492"/>
    </source>
</evidence>
<proteinExistence type="predicted"/>
<gene>
    <name evidence="1" type="ORF">GCM10011409_13550</name>
</gene>
<organism evidence="1 2">
    <name type="scientific">Lentibacillus populi</name>
    <dbReference type="NCBI Taxonomy" id="1827502"/>
    <lineage>
        <taxon>Bacteria</taxon>
        <taxon>Bacillati</taxon>
        <taxon>Bacillota</taxon>
        <taxon>Bacilli</taxon>
        <taxon>Bacillales</taxon>
        <taxon>Bacillaceae</taxon>
        <taxon>Lentibacillus</taxon>
    </lineage>
</organism>
<dbReference type="AlphaFoldDB" id="A0A9W5TWG7"/>
<accession>A0A9W5TWG7</accession>